<accession>A0A0C3QXQ2</accession>
<evidence type="ECO:0000313" key="2">
    <source>
        <dbReference type="EMBL" id="KIO33859.1"/>
    </source>
</evidence>
<dbReference type="InterPro" id="IPR009305">
    <property type="entry name" value="Mpo1-like"/>
</dbReference>
<dbReference type="Pfam" id="PF06127">
    <property type="entry name" value="Mpo1-like"/>
    <property type="match status" value="1"/>
</dbReference>
<name>A0A0C3QXQ2_9AGAM</name>
<organism evidence="2 3">
    <name type="scientific">Tulasnella calospora MUT 4182</name>
    <dbReference type="NCBI Taxonomy" id="1051891"/>
    <lineage>
        <taxon>Eukaryota</taxon>
        <taxon>Fungi</taxon>
        <taxon>Dikarya</taxon>
        <taxon>Basidiomycota</taxon>
        <taxon>Agaricomycotina</taxon>
        <taxon>Agaricomycetes</taxon>
        <taxon>Cantharellales</taxon>
        <taxon>Tulasnellaceae</taxon>
        <taxon>Tulasnella</taxon>
    </lineage>
</organism>
<keyword evidence="1" id="KW-0812">Transmembrane</keyword>
<reference evidence="3" key="2">
    <citation type="submission" date="2015-01" db="EMBL/GenBank/DDBJ databases">
        <title>Evolutionary Origins and Diversification of the Mycorrhizal Mutualists.</title>
        <authorList>
            <consortium name="DOE Joint Genome Institute"/>
            <consortium name="Mycorrhizal Genomics Consortium"/>
            <person name="Kohler A."/>
            <person name="Kuo A."/>
            <person name="Nagy L.G."/>
            <person name="Floudas D."/>
            <person name="Copeland A."/>
            <person name="Barry K.W."/>
            <person name="Cichocki N."/>
            <person name="Veneault-Fourrey C."/>
            <person name="LaButti K."/>
            <person name="Lindquist E.A."/>
            <person name="Lipzen A."/>
            <person name="Lundell T."/>
            <person name="Morin E."/>
            <person name="Murat C."/>
            <person name="Riley R."/>
            <person name="Ohm R."/>
            <person name="Sun H."/>
            <person name="Tunlid A."/>
            <person name="Henrissat B."/>
            <person name="Grigoriev I.V."/>
            <person name="Hibbett D.S."/>
            <person name="Martin F."/>
        </authorList>
    </citation>
    <scope>NUCLEOTIDE SEQUENCE [LARGE SCALE GENOMIC DNA]</scope>
    <source>
        <strain evidence="3">MUT 4182</strain>
    </source>
</reference>
<keyword evidence="3" id="KW-1185">Reference proteome</keyword>
<feature type="transmembrane region" description="Helical" evidence="1">
    <location>
        <begin position="93"/>
        <end position="116"/>
    </location>
</feature>
<evidence type="ECO:0008006" key="4">
    <source>
        <dbReference type="Google" id="ProtNLM"/>
    </source>
</evidence>
<keyword evidence="1" id="KW-1133">Transmembrane helix</keyword>
<dbReference type="PANTHER" id="PTHR34205:SF2">
    <property type="entry name" value="DUF962 DOMAIN-CONTAINING PROTEIN"/>
    <property type="match status" value="1"/>
</dbReference>
<dbReference type="PANTHER" id="PTHR34205">
    <property type="entry name" value="TRANSMEMBRANE PROTEIN"/>
    <property type="match status" value="1"/>
</dbReference>
<protein>
    <recommendedName>
        <fullName evidence="4">DUF962 domain-containing protein</fullName>
    </recommendedName>
</protein>
<dbReference type="HOGENOM" id="CLU_1796943_0_0_1"/>
<dbReference type="EMBL" id="KN822946">
    <property type="protein sequence ID" value="KIO33859.1"/>
    <property type="molecule type" value="Genomic_DNA"/>
</dbReference>
<dbReference type="AlphaFoldDB" id="A0A0C3QXQ2"/>
<gene>
    <name evidence="2" type="ORF">M407DRAFT_17460</name>
</gene>
<evidence type="ECO:0000313" key="3">
    <source>
        <dbReference type="Proteomes" id="UP000054248"/>
    </source>
</evidence>
<evidence type="ECO:0000256" key="1">
    <source>
        <dbReference type="SAM" id="Phobius"/>
    </source>
</evidence>
<feature type="transmembrane region" description="Helical" evidence="1">
    <location>
        <begin position="48"/>
        <end position="73"/>
    </location>
</feature>
<dbReference type="OrthoDB" id="3256508at2759"/>
<keyword evidence="1" id="KW-0472">Membrane</keyword>
<dbReference type="Proteomes" id="UP000054248">
    <property type="component" value="Unassembled WGS sequence"/>
</dbReference>
<reference evidence="2 3" key="1">
    <citation type="submission" date="2014-04" db="EMBL/GenBank/DDBJ databases">
        <authorList>
            <consortium name="DOE Joint Genome Institute"/>
            <person name="Kuo A."/>
            <person name="Girlanda M."/>
            <person name="Perotto S."/>
            <person name="Kohler A."/>
            <person name="Nagy L.G."/>
            <person name="Floudas D."/>
            <person name="Copeland A."/>
            <person name="Barry K.W."/>
            <person name="Cichocki N."/>
            <person name="Veneault-Fourrey C."/>
            <person name="LaButti K."/>
            <person name="Lindquist E.A."/>
            <person name="Lipzen A."/>
            <person name="Lundell T."/>
            <person name="Morin E."/>
            <person name="Murat C."/>
            <person name="Sun H."/>
            <person name="Tunlid A."/>
            <person name="Henrissat B."/>
            <person name="Grigoriev I.V."/>
            <person name="Hibbett D.S."/>
            <person name="Martin F."/>
            <person name="Nordberg H.P."/>
            <person name="Cantor M.N."/>
            <person name="Hua S.X."/>
        </authorList>
    </citation>
    <scope>NUCLEOTIDE SEQUENCE [LARGE SCALE GENOMIC DNA]</scope>
    <source>
        <strain evidence="2 3">MUT 4182</strain>
    </source>
</reference>
<sequence length="148" mass="17277">MSSKREDQVANPSYTPHPYNFNGYASFDEFYPFYLGEHSHPKCRRLHLVGTLGALTVLLRVLVSFLPGFLTHFRQIIPPARLNFLRIRGGKKAQLKIALIGVIQGYIFSWIGHFFYERNKPATFKHPWYSLRGDLRMLKEVLLRLRKA</sequence>
<proteinExistence type="predicted"/>